<evidence type="ECO:0000313" key="2">
    <source>
        <dbReference type="Proteomes" id="UP001219525"/>
    </source>
</evidence>
<protein>
    <submittedName>
        <fullName evidence="1">Uncharacterized protein</fullName>
    </submittedName>
</protein>
<gene>
    <name evidence="1" type="ORF">GGX14DRAFT_537686</name>
</gene>
<accession>A0AAD6UQX7</accession>
<proteinExistence type="predicted"/>
<comment type="caution">
    <text evidence="1">The sequence shown here is derived from an EMBL/GenBank/DDBJ whole genome shotgun (WGS) entry which is preliminary data.</text>
</comment>
<organism evidence="1 2">
    <name type="scientific">Mycena pura</name>
    <dbReference type="NCBI Taxonomy" id="153505"/>
    <lineage>
        <taxon>Eukaryota</taxon>
        <taxon>Fungi</taxon>
        <taxon>Dikarya</taxon>
        <taxon>Basidiomycota</taxon>
        <taxon>Agaricomycotina</taxon>
        <taxon>Agaricomycetes</taxon>
        <taxon>Agaricomycetidae</taxon>
        <taxon>Agaricales</taxon>
        <taxon>Marasmiineae</taxon>
        <taxon>Mycenaceae</taxon>
        <taxon>Mycena</taxon>
    </lineage>
</organism>
<dbReference type="Proteomes" id="UP001219525">
    <property type="component" value="Unassembled WGS sequence"/>
</dbReference>
<reference evidence="1" key="1">
    <citation type="submission" date="2023-03" db="EMBL/GenBank/DDBJ databases">
        <title>Massive genome expansion in bonnet fungi (Mycena s.s.) driven by repeated elements and novel gene families across ecological guilds.</title>
        <authorList>
            <consortium name="Lawrence Berkeley National Laboratory"/>
            <person name="Harder C.B."/>
            <person name="Miyauchi S."/>
            <person name="Viragh M."/>
            <person name="Kuo A."/>
            <person name="Thoen E."/>
            <person name="Andreopoulos B."/>
            <person name="Lu D."/>
            <person name="Skrede I."/>
            <person name="Drula E."/>
            <person name="Henrissat B."/>
            <person name="Morin E."/>
            <person name="Kohler A."/>
            <person name="Barry K."/>
            <person name="LaButti K."/>
            <person name="Morin E."/>
            <person name="Salamov A."/>
            <person name="Lipzen A."/>
            <person name="Mereny Z."/>
            <person name="Hegedus B."/>
            <person name="Baldrian P."/>
            <person name="Stursova M."/>
            <person name="Weitz H."/>
            <person name="Taylor A."/>
            <person name="Grigoriev I.V."/>
            <person name="Nagy L.G."/>
            <person name="Martin F."/>
            <person name="Kauserud H."/>
        </authorList>
    </citation>
    <scope>NUCLEOTIDE SEQUENCE</scope>
    <source>
        <strain evidence="1">9144</strain>
    </source>
</reference>
<dbReference type="EMBL" id="JARJCW010000114">
    <property type="protein sequence ID" value="KAJ7192905.1"/>
    <property type="molecule type" value="Genomic_DNA"/>
</dbReference>
<dbReference type="AlphaFoldDB" id="A0AAD6UQX7"/>
<sequence length="417" mass="46294">MAGPTYEELLKWEDDLPQHNLDLPFPEGQTGRFVKFSNQANFLGWNNCLNERLMNAHLAYMAKRAYVFSDYWWAPEHYRWPYPKGGARTPMSAMISGPIVGGAWESGDDAPRSVSDRWFNVVCPPSERRIIAATDVKPAVGGAPGDVVFAHWQQLLFDAPERCIEVVPGSMELDTFPQVFDLGLWGTPRVLALWDLFAPSPTSRLLGPSPIVESALARNSALFVPRGARAAVGPAARDPYARMLAVHLRRGDYEVHCHNLAAWGAQYYGWAQLPLLPDKLVLPDGDVREEAMLAHCLPTAAQLAQRVDEVRRDYVHAGAGAGEGRALDVLYVLTNEAGPWLDELKRVLRDAGAGWDTIVTTRDLRLDQEQTDVGMAVDMELARRAAVFIGNGWSSYTSAIIHQRLVDGREPISIRLT</sequence>
<dbReference type="CDD" id="cd11296">
    <property type="entry name" value="O-FucT_like"/>
    <property type="match status" value="1"/>
</dbReference>
<keyword evidence="2" id="KW-1185">Reference proteome</keyword>
<evidence type="ECO:0000313" key="1">
    <source>
        <dbReference type="EMBL" id="KAJ7192905.1"/>
    </source>
</evidence>
<dbReference type="Gene3D" id="3.40.50.11350">
    <property type="match status" value="1"/>
</dbReference>
<name>A0AAD6UQX7_9AGAR</name>